<evidence type="ECO:0008006" key="3">
    <source>
        <dbReference type="Google" id="ProtNLM"/>
    </source>
</evidence>
<dbReference type="Proteomes" id="UP000238413">
    <property type="component" value="Chromosome"/>
</dbReference>
<gene>
    <name evidence="1" type="ORF">C4B68_25275</name>
</gene>
<accession>A0ABN5IE28</accession>
<sequence length="230" mass="25784">MTVQEVARALPAIESLKSLCRSLAMAEAILNPDGERYFSFNSTWSETEELASMRNGSGDEYDIVFAPTGAYIRGFDHESPLTPYRHHDVPEPWPGVLDSVPKIFQHYVQEPAFVDEQGTPVVTVCLWRELEDDTWKAGEIAFPEGHEDPDGSNYLFELLLSPTPEAYHSFAEDYYERTIDIEAVRDLYALRPLDASLITRLNASASIKDAIEAAEEIGYPMADGRLPHTA</sequence>
<reference evidence="1 2" key="1">
    <citation type="submission" date="2018-02" db="EMBL/GenBank/DDBJ databases">
        <title>Complete genome sequence of Streptomyces dengpaensis, the producer of angucyclines.</title>
        <authorList>
            <person name="Yumei L."/>
        </authorList>
    </citation>
    <scope>NUCLEOTIDE SEQUENCE [LARGE SCALE GENOMIC DNA]</scope>
    <source>
        <strain evidence="1 2">XZHG99</strain>
    </source>
</reference>
<dbReference type="EMBL" id="CP026652">
    <property type="protein sequence ID" value="AVH61413.1"/>
    <property type="molecule type" value="Genomic_DNA"/>
</dbReference>
<evidence type="ECO:0000313" key="2">
    <source>
        <dbReference type="Proteomes" id="UP000238413"/>
    </source>
</evidence>
<organism evidence="1 2">
    <name type="scientific">Streptomyces dengpaensis</name>
    <dbReference type="NCBI Taxonomy" id="2049881"/>
    <lineage>
        <taxon>Bacteria</taxon>
        <taxon>Bacillati</taxon>
        <taxon>Actinomycetota</taxon>
        <taxon>Actinomycetes</taxon>
        <taxon>Kitasatosporales</taxon>
        <taxon>Streptomycetaceae</taxon>
        <taxon>Streptomyces</taxon>
    </lineage>
</organism>
<evidence type="ECO:0000313" key="1">
    <source>
        <dbReference type="EMBL" id="AVH61413.1"/>
    </source>
</evidence>
<proteinExistence type="predicted"/>
<protein>
    <recommendedName>
        <fullName evidence="3">Immunity protein 35 domain-containing protein</fullName>
    </recommendedName>
</protein>
<keyword evidence="2" id="KW-1185">Reference proteome</keyword>
<name>A0ABN5IE28_9ACTN</name>